<evidence type="ECO:0000313" key="1">
    <source>
        <dbReference type="EMBL" id="QFS42621.1"/>
    </source>
</evidence>
<name>A0A5P8VQS8_9NOSO</name>
<organism evidence="1 2">
    <name type="scientific">Nostoc sphaeroides CCNUC1</name>
    <dbReference type="NCBI Taxonomy" id="2653204"/>
    <lineage>
        <taxon>Bacteria</taxon>
        <taxon>Bacillati</taxon>
        <taxon>Cyanobacteriota</taxon>
        <taxon>Cyanophyceae</taxon>
        <taxon>Nostocales</taxon>
        <taxon>Nostocaceae</taxon>
        <taxon>Nostoc</taxon>
    </lineage>
</organism>
<reference evidence="1 2" key="1">
    <citation type="submission" date="2019-10" db="EMBL/GenBank/DDBJ databases">
        <title>Genomic and transcriptomic insights into the perfect genentic adaptation of a filamentous nitrogen-fixing cyanobacterium to rice fields.</title>
        <authorList>
            <person name="Chen Z."/>
        </authorList>
    </citation>
    <scope>NUCLEOTIDE SEQUENCE [LARGE SCALE GENOMIC DNA]</scope>
    <source>
        <strain evidence="1">CCNUC1</strain>
    </source>
</reference>
<dbReference type="AlphaFoldDB" id="A0A5P8VQS8"/>
<keyword evidence="2" id="KW-1185">Reference proteome</keyword>
<dbReference type="KEGG" id="nsh:GXM_00094"/>
<dbReference type="Proteomes" id="UP000326678">
    <property type="component" value="Chromosome Gxm1"/>
</dbReference>
<accession>A0A5P8VQS8</accession>
<protein>
    <submittedName>
        <fullName evidence="1">Uncharacterized protein</fullName>
    </submittedName>
</protein>
<gene>
    <name evidence="1" type="ORF">GXM_00094</name>
</gene>
<proteinExistence type="predicted"/>
<evidence type="ECO:0000313" key="2">
    <source>
        <dbReference type="Proteomes" id="UP000326678"/>
    </source>
</evidence>
<dbReference type="EMBL" id="CP045226">
    <property type="protein sequence ID" value="QFS42621.1"/>
    <property type="molecule type" value="Genomic_DNA"/>
</dbReference>
<sequence length="39" mass="4489">MYLLCIDYAFIISHSAIASKFPAQIVFICYPQSWSLANY</sequence>